<evidence type="ECO:0000313" key="3">
    <source>
        <dbReference type="EMBL" id="MXP33325.1"/>
    </source>
</evidence>
<dbReference type="EMBL" id="WTYE01000001">
    <property type="protein sequence ID" value="MXP33325.1"/>
    <property type="molecule type" value="Genomic_DNA"/>
</dbReference>
<comment type="caution">
    <text evidence="3">The sequence shown here is derived from an EMBL/GenBank/DDBJ whole genome shotgun (WGS) entry which is preliminary data.</text>
</comment>
<evidence type="ECO:0008006" key="5">
    <source>
        <dbReference type="Google" id="ProtNLM"/>
    </source>
</evidence>
<gene>
    <name evidence="2" type="ORF">GRI94_01875</name>
    <name evidence="3" type="ORF">GRI94_15965</name>
</gene>
<sequence>MSEVSQILTIKAMDGLALRQAAIAENIANSNSQSYAVKSVDFEAELRKAAESGPDAVREFVAKIETKGPAAPGDDIRLDLEMQSASATAMRYAALTDILNRQMQLARTAVRGGQ</sequence>
<keyword evidence="4" id="KW-1185">Reference proteome</keyword>
<dbReference type="AlphaFoldDB" id="A0A845AW09"/>
<protein>
    <recommendedName>
        <fullName evidence="5">Flagellar basal body rod protein FlgB</fullName>
    </recommendedName>
</protein>
<reference evidence="3 4" key="1">
    <citation type="submission" date="2019-12" db="EMBL/GenBank/DDBJ databases">
        <title>Genomic-based taxomic classification of the family Erythrobacteraceae.</title>
        <authorList>
            <person name="Xu L."/>
        </authorList>
    </citation>
    <scope>NUCLEOTIDE SEQUENCE [LARGE SCALE GENOMIC DNA]</scope>
    <source>
        <strain evidence="3 4">JCM 16677</strain>
    </source>
</reference>
<dbReference type="Proteomes" id="UP000446786">
    <property type="component" value="Unassembled WGS sequence"/>
</dbReference>
<evidence type="ECO:0000313" key="4">
    <source>
        <dbReference type="Proteomes" id="UP000446786"/>
    </source>
</evidence>
<comment type="similarity">
    <text evidence="1">Belongs to the flagella basal body rod proteins family.</text>
</comment>
<dbReference type="InterPro" id="IPR019776">
    <property type="entry name" value="Flagellar_basal_body_rod_CS"/>
</dbReference>
<proteinExistence type="inferred from homology"/>
<dbReference type="PROSITE" id="PS00588">
    <property type="entry name" value="FLAGELLA_BB_ROD"/>
    <property type="match status" value="1"/>
</dbReference>
<organism evidence="3 4">
    <name type="scientific">Parerythrobacter jejuensis</name>
    <dbReference type="NCBI Taxonomy" id="795812"/>
    <lineage>
        <taxon>Bacteria</taxon>
        <taxon>Pseudomonadati</taxon>
        <taxon>Pseudomonadota</taxon>
        <taxon>Alphaproteobacteria</taxon>
        <taxon>Sphingomonadales</taxon>
        <taxon>Erythrobacteraceae</taxon>
        <taxon>Parerythrobacter</taxon>
    </lineage>
</organism>
<name>A0A845AW09_9SPHN</name>
<evidence type="ECO:0000313" key="2">
    <source>
        <dbReference type="EMBL" id="MXP30565.1"/>
    </source>
</evidence>
<dbReference type="RefSeq" id="WP_160778097.1">
    <property type="nucleotide sequence ID" value="NZ_BAAAZF010000001.1"/>
</dbReference>
<dbReference type="EMBL" id="WTYE01000001">
    <property type="protein sequence ID" value="MXP30565.1"/>
    <property type="molecule type" value="Genomic_DNA"/>
</dbReference>
<dbReference type="OrthoDB" id="9788334at2"/>
<accession>A0A845AW09</accession>
<evidence type="ECO:0000256" key="1">
    <source>
        <dbReference type="ARBA" id="ARBA00009677"/>
    </source>
</evidence>